<keyword evidence="6" id="KW-0540">Nuclease</keyword>
<evidence type="ECO:0000256" key="1">
    <source>
        <dbReference type="ARBA" id="ARBA00001936"/>
    </source>
</evidence>
<proteinExistence type="predicted"/>
<evidence type="ECO:0000256" key="7">
    <source>
        <dbReference type="ARBA" id="ARBA00022723"/>
    </source>
</evidence>
<dbReference type="Gene3D" id="3.30.1490.70">
    <property type="match status" value="1"/>
</dbReference>
<evidence type="ECO:0000256" key="18">
    <source>
        <dbReference type="ARBA" id="ARBA00023268"/>
    </source>
</evidence>
<evidence type="ECO:0000256" key="6">
    <source>
        <dbReference type="ARBA" id="ARBA00022722"/>
    </source>
</evidence>
<evidence type="ECO:0000313" key="24">
    <source>
        <dbReference type="Proteomes" id="UP001165541"/>
    </source>
</evidence>
<evidence type="ECO:0000256" key="20">
    <source>
        <dbReference type="ARBA" id="ARBA00034003"/>
    </source>
</evidence>
<dbReference type="CDD" id="cd07971">
    <property type="entry name" value="OBF_DNA_ligase_LigD"/>
    <property type="match status" value="1"/>
</dbReference>
<dbReference type="Pfam" id="PF21686">
    <property type="entry name" value="LigD_Prim-Pol"/>
    <property type="match status" value="1"/>
</dbReference>
<dbReference type="PANTHER" id="PTHR42705:SF2">
    <property type="entry name" value="BIFUNCTIONAL NON-HOMOLOGOUS END JOINING PROTEIN LIGD"/>
    <property type="match status" value="1"/>
</dbReference>
<dbReference type="Gene3D" id="2.40.50.140">
    <property type="entry name" value="Nucleic acid-binding proteins"/>
    <property type="match status" value="1"/>
</dbReference>
<dbReference type="NCBIfam" id="TIGR02778">
    <property type="entry name" value="ligD_pol"/>
    <property type="match status" value="1"/>
</dbReference>
<keyword evidence="10" id="KW-0378">Hydrolase</keyword>
<feature type="compositionally biased region" description="Basic and acidic residues" evidence="21">
    <location>
        <begin position="1"/>
        <end position="18"/>
    </location>
</feature>
<evidence type="ECO:0000259" key="22">
    <source>
        <dbReference type="PROSITE" id="PS50160"/>
    </source>
</evidence>
<comment type="caution">
    <text evidence="23">The sequence shown here is derived from an EMBL/GenBank/DDBJ whole genome shotgun (WGS) entry which is preliminary data.</text>
</comment>
<dbReference type="EMBL" id="JAMKFE010000005">
    <property type="protein sequence ID" value="MCM5679995.1"/>
    <property type="molecule type" value="Genomic_DNA"/>
</dbReference>
<evidence type="ECO:0000256" key="3">
    <source>
        <dbReference type="ARBA" id="ARBA00022598"/>
    </source>
</evidence>
<evidence type="ECO:0000256" key="13">
    <source>
        <dbReference type="ARBA" id="ARBA00022932"/>
    </source>
</evidence>
<keyword evidence="7" id="KW-0479">Metal-binding</keyword>
<keyword evidence="8" id="KW-0547">Nucleotide-binding</keyword>
<evidence type="ECO:0000256" key="10">
    <source>
        <dbReference type="ARBA" id="ARBA00022801"/>
    </source>
</evidence>
<sequence>MRRDDPLSTYHAKRDFRQSPEPAGAAHRRPRADTPLQFVIQRHDARRLHYDFRLEWGGALKSWAVPKGPSLDPDIQRLAVEVEDHPLDYASFEGTIPKGHYGAGDVAVWDRGEWVPEDDVDEALRRGKLHFELRGSRLHGSWVLFRTGGDRSQWMLKKRRDRHARAGDGDAVLHEPLPHKAAAPVKKRGRKKASEQPLPELVEPQLAMLVDRPPASDLWAYEIKYDGYRMLTRFDGRRARIFSRNGLEWTERLPRLAQQLTRLKLGPGWLDGEIVVMDEQGHTDFHALQAMLDNGAADVEYIVFDVPWWQGQDLRDQPLTERLAVLDAIFATLPADAALSRSKPLDPRHVGQAVLDAACRLGLEGLIGKRLDAPYRAGRSPHWIKLKCRAEQEVVIAGYTEPRGSRGHLGALLVGVWGDDGQLDYAGRVGSGLDTAGLEAMRKRLQPDETGTCPFRRKPALPGASKVHWVQPRHVAQVRFATWSRDGLLRQASFVGLREDKPAREVVREQARPIKENRAMQTPNTAPRTGTPAAQRGKDAVMGVRITSPERIVFSVPRVTKLDVVRYHEAIAEHLLPQLLKRPLSLLRCPQGTGGECFFQKHIETALPPGVESVEVPASDGTDQQVMVTRPEGIVALAQYGNVELHTWGARAPKPDKVDRITMDLDPDSDLPWTQVVEAAQLTRVLLEELGLATFLKTTGGKGLHVVVPLKATRGWDEVKAFAKAVATRMATIAPQRFTARLSKSQRDGRIFIDYLRNGRGATAISAYSLRAREGAPVSMPLHWDELSTRKDLRGACFNIRNALAHAKDAAAAWADYDAQRKTLSVKMMKALGVEI</sequence>
<dbReference type="GO" id="GO:0003910">
    <property type="term" value="F:DNA ligase (ATP) activity"/>
    <property type="evidence" value="ECO:0007669"/>
    <property type="project" value="UniProtKB-EC"/>
</dbReference>
<dbReference type="InterPro" id="IPR033651">
    <property type="entry name" value="PaeLigD_Pol-like"/>
</dbReference>
<evidence type="ECO:0000256" key="9">
    <source>
        <dbReference type="ARBA" id="ARBA00022763"/>
    </source>
</evidence>
<dbReference type="CDD" id="cd07906">
    <property type="entry name" value="Adenylation_DNA_ligase_LigD_LigC"/>
    <property type="match status" value="1"/>
</dbReference>
<evidence type="ECO:0000256" key="5">
    <source>
        <dbReference type="ARBA" id="ARBA00022695"/>
    </source>
</evidence>
<dbReference type="InterPro" id="IPR014143">
    <property type="entry name" value="NHEJ_ligase_prk"/>
</dbReference>
<dbReference type="CDD" id="cd04862">
    <property type="entry name" value="PaeLigD_Pol_like"/>
    <property type="match status" value="1"/>
</dbReference>
<dbReference type="InterPro" id="IPR012310">
    <property type="entry name" value="DNA_ligase_ATP-dep_cent"/>
</dbReference>
<keyword evidence="24" id="KW-1185">Reference proteome</keyword>
<evidence type="ECO:0000256" key="19">
    <source>
        <dbReference type="ARBA" id="ARBA00029943"/>
    </source>
</evidence>
<gene>
    <name evidence="23" type="primary">ligD</name>
    <name evidence="23" type="ORF">M8A51_10665</name>
</gene>
<keyword evidence="17" id="KW-0464">Manganese</keyword>
<keyword evidence="13" id="KW-0239">DNA-directed DNA polymerase</keyword>
<comment type="catalytic activity">
    <reaction evidence="20">
        <text>ATP + (deoxyribonucleotide)n-3'-hydroxyl + 5'-phospho-(deoxyribonucleotide)m = (deoxyribonucleotide)n+m + AMP + diphosphate.</text>
        <dbReference type="EC" id="6.5.1.1"/>
    </reaction>
</comment>
<keyword evidence="15" id="KW-0233">DNA recombination</keyword>
<dbReference type="Pfam" id="PF13298">
    <property type="entry name" value="LigD_N"/>
    <property type="match status" value="1"/>
</dbReference>
<reference evidence="23" key="1">
    <citation type="submission" date="2022-05" db="EMBL/GenBank/DDBJ databases">
        <title>Schlegelella sp. nov., isolated from mangrove soil.</title>
        <authorList>
            <person name="Liu Y."/>
            <person name="Ge X."/>
            <person name="Liu W."/>
        </authorList>
    </citation>
    <scope>NUCLEOTIDE SEQUENCE</scope>
    <source>
        <strain evidence="23">S2-27</strain>
    </source>
</reference>
<name>A0ABT0YMQ5_9BURK</name>
<dbReference type="PANTHER" id="PTHR42705">
    <property type="entry name" value="BIFUNCTIONAL NON-HOMOLOGOUS END JOINING PROTEIN LIGD"/>
    <property type="match status" value="1"/>
</dbReference>
<dbReference type="NCBIfam" id="TIGR02776">
    <property type="entry name" value="NHEJ_ligase_prk"/>
    <property type="match status" value="1"/>
</dbReference>
<feature type="domain" description="ATP-dependent DNA ligase family profile" evidence="22">
    <location>
        <begin position="292"/>
        <end position="387"/>
    </location>
</feature>
<keyword evidence="4" id="KW-0808">Transferase</keyword>
<dbReference type="InterPro" id="IPR012340">
    <property type="entry name" value="NA-bd_OB-fold"/>
</dbReference>
<evidence type="ECO:0000256" key="21">
    <source>
        <dbReference type="SAM" id="MobiDB-lite"/>
    </source>
</evidence>
<evidence type="ECO:0000256" key="4">
    <source>
        <dbReference type="ARBA" id="ARBA00022679"/>
    </source>
</evidence>
<keyword evidence="18" id="KW-0511">Multifunctional enzyme</keyword>
<feature type="region of interest" description="Disordered" evidence="21">
    <location>
        <begin position="1"/>
        <end position="34"/>
    </location>
</feature>
<evidence type="ECO:0000256" key="2">
    <source>
        <dbReference type="ARBA" id="ARBA00012727"/>
    </source>
</evidence>
<keyword evidence="14" id="KW-0238">DNA-binding</keyword>
<dbReference type="NCBIfam" id="TIGR02777">
    <property type="entry name" value="LigD_PE_dom"/>
    <property type="match status" value="1"/>
</dbReference>
<dbReference type="InterPro" id="IPR014146">
    <property type="entry name" value="LigD_ligase_dom"/>
</dbReference>
<dbReference type="PROSITE" id="PS50160">
    <property type="entry name" value="DNA_LIGASE_A3"/>
    <property type="match status" value="1"/>
</dbReference>
<dbReference type="SUPFAM" id="SSF50249">
    <property type="entry name" value="Nucleic acid-binding proteins"/>
    <property type="match status" value="1"/>
</dbReference>
<feature type="region of interest" description="Disordered" evidence="21">
    <location>
        <begin position="165"/>
        <end position="196"/>
    </location>
</feature>
<evidence type="ECO:0000256" key="16">
    <source>
        <dbReference type="ARBA" id="ARBA00023204"/>
    </source>
</evidence>
<evidence type="ECO:0000256" key="8">
    <source>
        <dbReference type="ARBA" id="ARBA00022741"/>
    </source>
</evidence>
<dbReference type="SUPFAM" id="SSF56091">
    <property type="entry name" value="DNA ligase/mRNA capping enzyme, catalytic domain"/>
    <property type="match status" value="1"/>
</dbReference>
<evidence type="ECO:0000256" key="12">
    <source>
        <dbReference type="ARBA" id="ARBA00022840"/>
    </source>
</evidence>
<evidence type="ECO:0000256" key="15">
    <source>
        <dbReference type="ARBA" id="ARBA00023172"/>
    </source>
</evidence>
<evidence type="ECO:0000313" key="23">
    <source>
        <dbReference type="EMBL" id="MCM5679995.1"/>
    </source>
</evidence>
<dbReference type="InterPro" id="IPR014144">
    <property type="entry name" value="LigD_PE_domain"/>
</dbReference>
<dbReference type="EC" id="6.5.1.1" evidence="2"/>
<dbReference type="Gene3D" id="3.90.920.10">
    <property type="entry name" value="DNA primase, PRIM domain"/>
    <property type="match status" value="1"/>
</dbReference>
<evidence type="ECO:0000256" key="11">
    <source>
        <dbReference type="ARBA" id="ARBA00022839"/>
    </source>
</evidence>
<organism evidence="23 24">
    <name type="scientific">Caldimonas mangrovi</name>
    <dbReference type="NCBI Taxonomy" id="2944811"/>
    <lineage>
        <taxon>Bacteria</taxon>
        <taxon>Pseudomonadati</taxon>
        <taxon>Pseudomonadota</taxon>
        <taxon>Betaproteobacteria</taxon>
        <taxon>Burkholderiales</taxon>
        <taxon>Sphaerotilaceae</taxon>
        <taxon>Caldimonas</taxon>
    </lineage>
</organism>
<keyword evidence="11" id="KW-0269">Exonuclease</keyword>
<dbReference type="Proteomes" id="UP001165541">
    <property type="component" value="Unassembled WGS sequence"/>
</dbReference>
<accession>A0ABT0YMQ5</accession>
<keyword evidence="12" id="KW-0067">ATP-binding</keyword>
<keyword evidence="16" id="KW-0234">DNA repair</keyword>
<evidence type="ECO:0000256" key="14">
    <source>
        <dbReference type="ARBA" id="ARBA00023125"/>
    </source>
</evidence>
<keyword evidence="5" id="KW-0548">Nucleotidyltransferase</keyword>
<evidence type="ECO:0000256" key="17">
    <source>
        <dbReference type="ARBA" id="ARBA00023211"/>
    </source>
</evidence>
<keyword evidence="3 23" id="KW-0436">Ligase</keyword>
<dbReference type="InterPro" id="IPR052171">
    <property type="entry name" value="NHEJ_LigD"/>
</dbReference>
<dbReference type="Pfam" id="PF01068">
    <property type="entry name" value="DNA_ligase_A_M"/>
    <property type="match status" value="1"/>
</dbReference>
<comment type="cofactor">
    <cofactor evidence="1">
        <name>Mn(2+)</name>
        <dbReference type="ChEBI" id="CHEBI:29035"/>
    </cofactor>
</comment>
<protein>
    <recommendedName>
        <fullName evidence="2">DNA ligase (ATP)</fullName>
        <ecNumber evidence="2">6.5.1.1</ecNumber>
    </recommendedName>
    <alternativeName>
        <fullName evidence="19">NHEJ DNA polymerase</fullName>
    </alternativeName>
</protein>
<dbReference type="Pfam" id="PF04679">
    <property type="entry name" value="DNA_ligase_A_C"/>
    <property type="match status" value="1"/>
</dbReference>
<dbReference type="NCBIfam" id="TIGR02779">
    <property type="entry name" value="NHEJ_ligase_lig"/>
    <property type="match status" value="1"/>
</dbReference>
<feature type="compositionally biased region" description="Basic and acidic residues" evidence="21">
    <location>
        <begin position="165"/>
        <end position="178"/>
    </location>
</feature>
<dbReference type="RefSeq" id="WP_251778202.1">
    <property type="nucleotide sequence ID" value="NZ_JAMKFE010000005.1"/>
</dbReference>
<dbReference type="Gene3D" id="3.30.470.30">
    <property type="entry name" value="DNA ligase/mRNA capping enzyme"/>
    <property type="match status" value="1"/>
</dbReference>
<dbReference type="InterPro" id="IPR012309">
    <property type="entry name" value="DNA_ligase_ATP-dep_C"/>
</dbReference>
<keyword evidence="9" id="KW-0227">DNA damage</keyword>
<dbReference type="InterPro" id="IPR014145">
    <property type="entry name" value="LigD_pol_dom"/>
</dbReference>